<sequence>MASLLRQIVAGPRLRHEEAELDLCYVHTHPTIIATSGPSATYPQIAYRNPLSSLVKFLDKKHGDNWAIWEFRAEGTGYGDDEVYGRINHYPWPDHHPPPFGLVPLIVGGMRNWLRDEQGQERAGRAVVVHCKAGKGRSGTAACSYLIAEEGWSGDEAMRRFTERRMRPGFGNGLSIPSQRRTVGYVERWARVGGKRYVERKCEVVEVHIWGLRDGVKVAVEGFVDEGKVIKNFHTFGRSEREIVRGNIAKGHVFANAATEAMKKKNGGGADTSTTSTMNENSQPSALDRTGSELLQEGGDVIFRPARPITLETNDINIDIERRNKSKYSAFAMVSAVAHVWFNTYFEGHGPEQNGLADTSGVFEIEWDAMDGIKGSSRKGTRAFDRIAVVWRAVEEGIAVPEPGFGEPIRQMRSAVVGPNDVPADERSQDFEKKLGLREPDTASAAISRASSLGEGREGKEDDVKSEIEGVRAHYGEDESSSPGREADGGIVHVNPATEAVDAVHGKASSQMDGRGHV</sequence>
<dbReference type="Proteomes" id="UP001310890">
    <property type="component" value="Unassembled WGS sequence"/>
</dbReference>
<dbReference type="GO" id="GO:0046856">
    <property type="term" value="P:phosphatidylinositol dephosphorylation"/>
    <property type="evidence" value="ECO:0007669"/>
    <property type="project" value="TreeGrafter"/>
</dbReference>
<dbReference type="GO" id="GO:0004725">
    <property type="term" value="F:protein tyrosine phosphatase activity"/>
    <property type="evidence" value="ECO:0007669"/>
    <property type="project" value="TreeGrafter"/>
</dbReference>
<dbReference type="GO" id="GO:0005829">
    <property type="term" value="C:cytosol"/>
    <property type="evidence" value="ECO:0007669"/>
    <property type="project" value="TreeGrafter"/>
</dbReference>
<evidence type="ECO:0000256" key="3">
    <source>
        <dbReference type="SAM" id="MobiDB-lite"/>
    </source>
</evidence>
<dbReference type="GO" id="GO:0016314">
    <property type="term" value="F:phosphatidylinositol-3,4,5-trisphosphate 3-phosphatase activity"/>
    <property type="evidence" value="ECO:0007669"/>
    <property type="project" value="UniProtKB-EC"/>
</dbReference>
<dbReference type="CDD" id="cd14497">
    <property type="entry name" value="PTP_PTEN-like"/>
    <property type="match status" value="1"/>
</dbReference>
<feature type="compositionally biased region" description="Basic and acidic residues" evidence="3">
    <location>
        <begin position="455"/>
        <end position="477"/>
    </location>
</feature>
<dbReference type="InterPro" id="IPR029021">
    <property type="entry name" value="Prot-tyrosine_phosphatase-like"/>
</dbReference>
<dbReference type="AlphaFoldDB" id="A0AAN7YPH9"/>
<dbReference type="PROSITE" id="PS50056">
    <property type="entry name" value="TYR_PHOSPHATASE_2"/>
    <property type="match status" value="1"/>
</dbReference>
<dbReference type="GO" id="GO:0042995">
    <property type="term" value="C:cell projection"/>
    <property type="evidence" value="ECO:0007669"/>
    <property type="project" value="TreeGrafter"/>
</dbReference>
<protein>
    <recommendedName>
        <fullName evidence="1">phosphatidylinositol-3,4,5-trisphosphate 3-phosphatase</fullName>
        <ecNumber evidence="1">3.1.3.67</ecNumber>
    </recommendedName>
</protein>
<evidence type="ECO:0000313" key="6">
    <source>
        <dbReference type="EMBL" id="KAK5109595.1"/>
    </source>
</evidence>
<feature type="region of interest" description="Disordered" evidence="3">
    <location>
        <begin position="434"/>
        <end position="492"/>
    </location>
</feature>
<comment type="caution">
    <text evidence="6">The sequence shown here is derived from an EMBL/GenBank/DDBJ whole genome shotgun (WGS) entry which is preliminary data.</text>
</comment>
<accession>A0AAN7YPH9</accession>
<feature type="domain" description="Phosphatase tensin-type" evidence="5">
    <location>
        <begin position="12"/>
        <end position="193"/>
    </location>
</feature>
<dbReference type="InterPro" id="IPR051281">
    <property type="entry name" value="Dual-spec_lipid-protein_phosph"/>
</dbReference>
<organism evidence="6 7">
    <name type="scientific">Meristemomyces frigidus</name>
    <dbReference type="NCBI Taxonomy" id="1508187"/>
    <lineage>
        <taxon>Eukaryota</taxon>
        <taxon>Fungi</taxon>
        <taxon>Dikarya</taxon>
        <taxon>Ascomycota</taxon>
        <taxon>Pezizomycotina</taxon>
        <taxon>Dothideomycetes</taxon>
        <taxon>Dothideomycetidae</taxon>
        <taxon>Mycosphaerellales</taxon>
        <taxon>Teratosphaeriaceae</taxon>
        <taxon>Meristemomyces</taxon>
    </lineage>
</organism>
<gene>
    <name evidence="6" type="ORF">LTR62_006832</name>
</gene>
<dbReference type="Pfam" id="PF00782">
    <property type="entry name" value="DSPc"/>
    <property type="match status" value="1"/>
</dbReference>
<feature type="compositionally biased region" description="Polar residues" evidence="3">
    <location>
        <begin position="271"/>
        <end position="285"/>
    </location>
</feature>
<keyword evidence="2" id="KW-0378">Hydrolase</keyword>
<dbReference type="InterPro" id="IPR029023">
    <property type="entry name" value="Tensin_phosphatase"/>
</dbReference>
<evidence type="ECO:0000313" key="7">
    <source>
        <dbReference type="Proteomes" id="UP001310890"/>
    </source>
</evidence>
<dbReference type="GO" id="GO:0005886">
    <property type="term" value="C:plasma membrane"/>
    <property type="evidence" value="ECO:0007669"/>
    <property type="project" value="TreeGrafter"/>
</dbReference>
<dbReference type="InterPro" id="IPR000387">
    <property type="entry name" value="Tyr_Pase_dom"/>
</dbReference>
<evidence type="ECO:0000259" key="4">
    <source>
        <dbReference type="PROSITE" id="PS50056"/>
    </source>
</evidence>
<dbReference type="EC" id="3.1.3.67" evidence="1"/>
<dbReference type="GO" id="GO:0005634">
    <property type="term" value="C:nucleus"/>
    <property type="evidence" value="ECO:0007669"/>
    <property type="project" value="TreeGrafter"/>
</dbReference>
<reference evidence="6" key="1">
    <citation type="submission" date="2023-08" db="EMBL/GenBank/DDBJ databases">
        <title>Black Yeasts Isolated from many extreme environments.</title>
        <authorList>
            <person name="Coleine C."/>
            <person name="Stajich J.E."/>
            <person name="Selbmann L."/>
        </authorList>
    </citation>
    <scope>NUCLEOTIDE SEQUENCE</scope>
    <source>
        <strain evidence="6">CCFEE 5401</strain>
    </source>
</reference>
<dbReference type="PROSITE" id="PS51181">
    <property type="entry name" value="PPASE_TENSIN"/>
    <property type="match status" value="1"/>
</dbReference>
<dbReference type="InterPro" id="IPR000340">
    <property type="entry name" value="Dual-sp_phosphatase_cat-dom"/>
</dbReference>
<dbReference type="InterPro" id="IPR016130">
    <property type="entry name" value="Tyr_Pase_AS"/>
</dbReference>
<dbReference type="PANTHER" id="PTHR12305">
    <property type="entry name" value="PHOSPHATASE WITH HOMOLOGY TO TENSIN"/>
    <property type="match status" value="1"/>
</dbReference>
<name>A0AAN7YPH9_9PEZI</name>
<dbReference type="GO" id="GO:0051896">
    <property type="term" value="P:regulation of phosphatidylinositol 3-kinase/protein kinase B signal transduction"/>
    <property type="evidence" value="ECO:0007669"/>
    <property type="project" value="TreeGrafter"/>
</dbReference>
<feature type="region of interest" description="Disordered" evidence="3">
    <location>
        <begin position="264"/>
        <end position="287"/>
    </location>
</feature>
<feature type="domain" description="Tyrosine specific protein phosphatases" evidence="4">
    <location>
        <begin position="104"/>
        <end position="165"/>
    </location>
</feature>
<evidence type="ECO:0000256" key="2">
    <source>
        <dbReference type="ARBA" id="ARBA00022801"/>
    </source>
</evidence>
<evidence type="ECO:0000256" key="1">
    <source>
        <dbReference type="ARBA" id="ARBA00013015"/>
    </source>
</evidence>
<dbReference type="Gene3D" id="3.90.190.10">
    <property type="entry name" value="Protein tyrosine phosphatase superfamily"/>
    <property type="match status" value="1"/>
</dbReference>
<dbReference type="GO" id="GO:0043491">
    <property type="term" value="P:phosphatidylinositol 3-kinase/protein kinase B signal transduction"/>
    <property type="evidence" value="ECO:0007669"/>
    <property type="project" value="TreeGrafter"/>
</dbReference>
<dbReference type="PROSITE" id="PS00383">
    <property type="entry name" value="TYR_PHOSPHATASE_1"/>
    <property type="match status" value="1"/>
</dbReference>
<dbReference type="PANTHER" id="PTHR12305:SF81">
    <property type="entry name" value="PHOSPHATIDYLINOSITOL 3,4,5-TRISPHOSPHATE 3-PHOSPHATASE AND DUAL-SPECIFICITY PROTEIN PHOSPHATASE PTEN"/>
    <property type="match status" value="1"/>
</dbReference>
<evidence type="ECO:0000259" key="5">
    <source>
        <dbReference type="PROSITE" id="PS51181"/>
    </source>
</evidence>
<dbReference type="SUPFAM" id="SSF52799">
    <property type="entry name" value="(Phosphotyrosine protein) phosphatases II"/>
    <property type="match status" value="1"/>
</dbReference>
<dbReference type="EMBL" id="JAVRRL010000061">
    <property type="protein sequence ID" value="KAK5109595.1"/>
    <property type="molecule type" value="Genomic_DNA"/>
</dbReference>
<proteinExistence type="predicted"/>
<feature type="region of interest" description="Disordered" evidence="3">
    <location>
        <begin position="499"/>
        <end position="518"/>
    </location>
</feature>